<gene>
    <name evidence="1" type="ORF">BOLC5T32209H</name>
</gene>
<reference evidence="1" key="1">
    <citation type="submission" date="2018-11" db="EMBL/GenBank/DDBJ databases">
        <authorList>
            <consortium name="Genoscope - CEA"/>
            <person name="William W."/>
        </authorList>
    </citation>
    <scope>NUCLEOTIDE SEQUENCE</scope>
</reference>
<name>A0A3P6FJW3_BRAOL</name>
<sequence length="160" mass="17408">MLVLLDSAELHRRSSQFKGAVRWSGKAARLRRRLFGSKFWSDLVFPFPRSPECPCCRRARGSVGVLLHLRSTSLRSGVANGGVVDLRWFGDVSARFSHRRCLLMVKALQSGHGGILLPITGGSSRFLPVVGFHTPQFSVPVLLLSTGPLSVLQAVVAGCV</sequence>
<protein>
    <submittedName>
        <fullName evidence="1">Uncharacterized protein</fullName>
    </submittedName>
</protein>
<dbReference type="EMBL" id="LR031877">
    <property type="protein sequence ID" value="VDD44662.1"/>
    <property type="molecule type" value="Genomic_DNA"/>
</dbReference>
<dbReference type="AlphaFoldDB" id="A0A3P6FJW3"/>
<accession>A0A3P6FJW3</accession>
<evidence type="ECO:0000313" key="1">
    <source>
        <dbReference type="EMBL" id="VDD44662.1"/>
    </source>
</evidence>
<proteinExistence type="predicted"/>
<organism evidence="1">
    <name type="scientific">Brassica oleracea</name>
    <name type="common">Wild cabbage</name>
    <dbReference type="NCBI Taxonomy" id="3712"/>
    <lineage>
        <taxon>Eukaryota</taxon>
        <taxon>Viridiplantae</taxon>
        <taxon>Streptophyta</taxon>
        <taxon>Embryophyta</taxon>
        <taxon>Tracheophyta</taxon>
        <taxon>Spermatophyta</taxon>
        <taxon>Magnoliopsida</taxon>
        <taxon>eudicotyledons</taxon>
        <taxon>Gunneridae</taxon>
        <taxon>Pentapetalae</taxon>
        <taxon>rosids</taxon>
        <taxon>malvids</taxon>
        <taxon>Brassicales</taxon>
        <taxon>Brassicaceae</taxon>
        <taxon>Brassiceae</taxon>
        <taxon>Brassica</taxon>
    </lineage>
</organism>